<feature type="region of interest" description="Disordered" evidence="1">
    <location>
        <begin position="1"/>
        <end position="85"/>
    </location>
</feature>
<feature type="region of interest" description="Disordered" evidence="1">
    <location>
        <begin position="137"/>
        <end position="206"/>
    </location>
</feature>
<evidence type="ECO:0000313" key="2">
    <source>
        <dbReference type="EMBL" id="KAJ1171068.1"/>
    </source>
</evidence>
<dbReference type="EMBL" id="JANPWB010000007">
    <property type="protein sequence ID" value="KAJ1171068.1"/>
    <property type="molecule type" value="Genomic_DNA"/>
</dbReference>
<gene>
    <name evidence="2" type="ORF">NDU88_002939</name>
</gene>
<feature type="compositionally biased region" description="Basic and acidic residues" evidence="1">
    <location>
        <begin position="64"/>
        <end position="85"/>
    </location>
</feature>
<organism evidence="2 3">
    <name type="scientific">Pleurodeles waltl</name>
    <name type="common">Iberian ribbed newt</name>
    <dbReference type="NCBI Taxonomy" id="8319"/>
    <lineage>
        <taxon>Eukaryota</taxon>
        <taxon>Metazoa</taxon>
        <taxon>Chordata</taxon>
        <taxon>Craniata</taxon>
        <taxon>Vertebrata</taxon>
        <taxon>Euteleostomi</taxon>
        <taxon>Amphibia</taxon>
        <taxon>Batrachia</taxon>
        <taxon>Caudata</taxon>
        <taxon>Salamandroidea</taxon>
        <taxon>Salamandridae</taxon>
        <taxon>Pleurodelinae</taxon>
        <taxon>Pleurodeles</taxon>
    </lineage>
</organism>
<dbReference type="AlphaFoldDB" id="A0AAV7T530"/>
<evidence type="ECO:0000256" key="1">
    <source>
        <dbReference type="SAM" id="MobiDB-lite"/>
    </source>
</evidence>
<evidence type="ECO:0000313" key="3">
    <source>
        <dbReference type="Proteomes" id="UP001066276"/>
    </source>
</evidence>
<keyword evidence="3" id="KW-1185">Reference proteome</keyword>
<dbReference type="Proteomes" id="UP001066276">
    <property type="component" value="Chromosome 4_1"/>
</dbReference>
<feature type="compositionally biased region" description="Basic and acidic residues" evidence="1">
    <location>
        <begin position="144"/>
        <end position="162"/>
    </location>
</feature>
<proteinExistence type="predicted"/>
<accession>A0AAV7T530</accession>
<protein>
    <submittedName>
        <fullName evidence="2">Uncharacterized protein</fullName>
    </submittedName>
</protein>
<comment type="caution">
    <text evidence="2">The sequence shown here is derived from an EMBL/GenBank/DDBJ whole genome shotgun (WGS) entry which is preliminary data.</text>
</comment>
<reference evidence="2" key="1">
    <citation type="journal article" date="2022" name="bioRxiv">
        <title>Sequencing and chromosome-scale assembly of the giantPleurodeles waltlgenome.</title>
        <authorList>
            <person name="Brown T."/>
            <person name="Elewa A."/>
            <person name="Iarovenko S."/>
            <person name="Subramanian E."/>
            <person name="Araus A.J."/>
            <person name="Petzold A."/>
            <person name="Susuki M."/>
            <person name="Suzuki K.-i.T."/>
            <person name="Hayashi T."/>
            <person name="Toyoda A."/>
            <person name="Oliveira C."/>
            <person name="Osipova E."/>
            <person name="Leigh N.D."/>
            <person name="Simon A."/>
            <person name="Yun M.H."/>
        </authorList>
    </citation>
    <scope>NUCLEOTIDE SEQUENCE</scope>
    <source>
        <strain evidence="2">20211129_DDA</strain>
        <tissue evidence="2">Liver</tissue>
    </source>
</reference>
<sequence>MERVGATWRRRSCEARKARPPGTKHTAAVVSAAERPSPGSRITDCLLSKGNEGVVAPPRLPGRRRPERERRGGSGAREEDAERHVDNFGKITREPANVRWTPRRSVIKRTISDALTAAAGAIGPIRLLSHVLKTNMAPKATRNPGDKNEGVKTTRVGRDKGEPAGVNKHLTSIAGKAVGKNMPGLGKDANMSDSTTPAGNHGQRQK</sequence>
<name>A0AAV7T530_PLEWA</name>